<evidence type="ECO:0000313" key="2">
    <source>
        <dbReference type="Proteomes" id="UP001059596"/>
    </source>
</evidence>
<dbReference type="Proteomes" id="UP001059596">
    <property type="component" value="Unassembled WGS sequence"/>
</dbReference>
<comment type="caution">
    <text evidence="1">The sequence shown here is derived from an EMBL/GenBank/DDBJ whole genome shotgun (WGS) entry which is preliminary data.</text>
</comment>
<evidence type="ECO:0000313" key="1">
    <source>
        <dbReference type="EMBL" id="KAI8038806.1"/>
    </source>
</evidence>
<dbReference type="AlphaFoldDB" id="A0A9P9YL08"/>
<keyword evidence="2" id="KW-1185">Reference proteome</keyword>
<accession>A0A9P9YL08</accession>
<sequence length="104" mass="12448">MDSPTILRQKPQKLPKMVEDLPKLAETEKVIINEMDDQAIVYDYMKYPSKKAKGKLFKKPRKTVSFKTMVELVTYTDNWKMRMSESKLRTEEEQLKYNLKRRNS</sequence>
<reference evidence="1" key="1">
    <citation type="journal article" date="2023" name="Genome Biol. Evol.">
        <title>Long-read-based Genome Assembly of Drosophila gunungcola Reveals Fewer Chemosensory Genes in Flower-breeding Species.</title>
        <authorList>
            <person name="Negi A."/>
            <person name="Liao B.Y."/>
            <person name="Yeh S.D."/>
        </authorList>
    </citation>
    <scope>NUCLEOTIDE SEQUENCE</scope>
    <source>
        <strain evidence="1">Sukarami</strain>
    </source>
</reference>
<proteinExistence type="predicted"/>
<dbReference type="EMBL" id="JAMKOV010000007">
    <property type="protein sequence ID" value="KAI8038806.1"/>
    <property type="molecule type" value="Genomic_DNA"/>
</dbReference>
<name>A0A9P9YL08_9MUSC</name>
<protein>
    <submittedName>
        <fullName evidence="1">Uncharacterized protein</fullName>
    </submittedName>
</protein>
<gene>
    <name evidence="1" type="ORF">M5D96_008714</name>
</gene>
<organism evidence="1 2">
    <name type="scientific">Drosophila gunungcola</name>
    <name type="common">fruit fly</name>
    <dbReference type="NCBI Taxonomy" id="103775"/>
    <lineage>
        <taxon>Eukaryota</taxon>
        <taxon>Metazoa</taxon>
        <taxon>Ecdysozoa</taxon>
        <taxon>Arthropoda</taxon>
        <taxon>Hexapoda</taxon>
        <taxon>Insecta</taxon>
        <taxon>Pterygota</taxon>
        <taxon>Neoptera</taxon>
        <taxon>Endopterygota</taxon>
        <taxon>Diptera</taxon>
        <taxon>Brachycera</taxon>
        <taxon>Muscomorpha</taxon>
        <taxon>Ephydroidea</taxon>
        <taxon>Drosophilidae</taxon>
        <taxon>Drosophila</taxon>
        <taxon>Sophophora</taxon>
    </lineage>
</organism>
<dbReference type="OrthoDB" id="7847194at2759"/>